<protein>
    <submittedName>
        <fullName evidence="1">Uncharacterized protein</fullName>
    </submittedName>
</protein>
<evidence type="ECO:0000313" key="2">
    <source>
        <dbReference type="Proteomes" id="UP000649739"/>
    </source>
</evidence>
<dbReference type="EMBL" id="BMQB01000013">
    <property type="protein sequence ID" value="GGK09528.1"/>
    <property type="molecule type" value="Genomic_DNA"/>
</dbReference>
<comment type="caution">
    <text evidence="1">The sequence shown here is derived from an EMBL/GenBank/DDBJ whole genome shotgun (WGS) entry which is preliminary data.</text>
</comment>
<keyword evidence="2" id="KW-1185">Reference proteome</keyword>
<sequence>MMRGKILGYALLAALLFLAFKDPTGAGGTVRDIADAVGEFLSALTR</sequence>
<organism evidence="1 2">
    <name type="scientific">Pilimelia anulata</name>
    <dbReference type="NCBI Taxonomy" id="53371"/>
    <lineage>
        <taxon>Bacteria</taxon>
        <taxon>Bacillati</taxon>
        <taxon>Actinomycetota</taxon>
        <taxon>Actinomycetes</taxon>
        <taxon>Micromonosporales</taxon>
        <taxon>Micromonosporaceae</taxon>
        <taxon>Pilimelia</taxon>
    </lineage>
</organism>
<dbReference type="AlphaFoldDB" id="A0A8J3FD51"/>
<proteinExistence type="predicted"/>
<accession>A0A8J3FD51</accession>
<name>A0A8J3FD51_9ACTN</name>
<dbReference type="Proteomes" id="UP000649739">
    <property type="component" value="Unassembled WGS sequence"/>
</dbReference>
<dbReference type="RefSeq" id="WP_189172135.1">
    <property type="nucleotide sequence ID" value="NZ_BMQB01000013.1"/>
</dbReference>
<reference evidence="1" key="2">
    <citation type="submission" date="2020-09" db="EMBL/GenBank/DDBJ databases">
        <authorList>
            <person name="Sun Q."/>
            <person name="Ohkuma M."/>
        </authorList>
    </citation>
    <scope>NUCLEOTIDE SEQUENCE</scope>
    <source>
        <strain evidence="1">JCM 3090</strain>
    </source>
</reference>
<reference evidence="1" key="1">
    <citation type="journal article" date="2014" name="Int. J. Syst. Evol. Microbiol.">
        <title>Complete genome sequence of Corynebacterium casei LMG S-19264T (=DSM 44701T), isolated from a smear-ripened cheese.</title>
        <authorList>
            <consortium name="US DOE Joint Genome Institute (JGI-PGF)"/>
            <person name="Walter F."/>
            <person name="Albersmeier A."/>
            <person name="Kalinowski J."/>
            <person name="Ruckert C."/>
        </authorList>
    </citation>
    <scope>NUCLEOTIDE SEQUENCE</scope>
    <source>
        <strain evidence="1">JCM 3090</strain>
    </source>
</reference>
<gene>
    <name evidence="1" type="ORF">GCM10010123_44260</name>
</gene>
<evidence type="ECO:0000313" key="1">
    <source>
        <dbReference type="EMBL" id="GGK09528.1"/>
    </source>
</evidence>